<keyword evidence="1" id="KW-0560">Oxidoreductase</keyword>
<dbReference type="SUPFAM" id="SSF53323">
    <property type="entry name" value="Pyruvate-ferredoxin oxidoreductase, PFOR, domain III"/>
    <property type="match status" value="1"/>
</dbReference>
<dbReference type="InterPro" id="IPR019752">
    <property type="entry name" value="Pyrv/ketoisovalerate_OxRed_cat"/>
</dbReference>
<evidence type="ECO:0000256" key="1">
    <source>
        <dbReference type="ARBA" id="ARBA00023002"/>
    </source>
</evidence>
<dbReference type="PANTHER" id="PTHR43366:SF1">
    <property type="entry name" value="PYRUVATE SYNTHASE SUBUNIT PORC"/>
    <property type="match status" value="1"/>
</dbReference>
<dbReference type="AlphaFoldDB" id="A0A1T5LZH9"/>
<dbReference type="Pfam" id="PF01558">
    <property type="entry name" value="POR"/>
    <property type="match status" value="1"/>
</dbReference>
<name>A0A1T5LZH9_9FIRM</name>
<dbReference type="STRING" id="36842.SAMN02194393_03519"/>
<dbReference type="RefSeq" id="WP_079493327.1">
    <property type="nucleotide sequence ID" value="NZ_FUZT01000009.1"/>
</dbReference>
<dbReference type="InterPro" id="IPR002869">
    <property type="entry name" value="Pyrv_flavodox_OxRed_cen"/>
</dbReference>
<dbReference type="OrthoDB" id="9794954at2"/>
<dbReference type="PANTHER" id="PTHR43366">
    <property type="entry name" value="PYRUVATE SYNTHASE SUBUNIT PORC"/>
    <property type="match status" value="1"/>
</dbReference>
<proteinExistence type="predicted"/>
<dbReference type="NCBIfam" id="TIGR02175">
    <property type="entry name" value="PorC_KorC"/>
    <property type="match status" value="1"/>
</dbReference>
<dbReference type="InterPro" id="IPR011894">
    <property type="entry name" value="PorC_KorC"/>
</dbReference>
<dbReference type="InterPro" id="IPR051626">
    <property type="entry name" value="Oxidoreductase_gamma_subunit"/>
</dbReference>
<reference evidence="3 4" key="1">
    <citation type="submission" date="2017-02" db="EMBL/GenBank/DDBJ databases">
        <authorList>
            <person name="Peterson S.W."/>
        </authorList>
    </citation>
    <scope>NUCLEOTIDE SEQUENCE [LARGE SCALE GENOMIC DNA]</scope>
    <source>
        <strain evidence="3 4">M1</strain>
    </source>
</reference>
<dbReference type="Proteomes" id="UP000190285">
    <property type="component" value="Unassembled WGS sequence"/>
</dbReference>
<organism evidence="3 4">
    <name type="scientific">Maledivibacter halophilus</name>
    <dbReference type="NCBI Taxonomy" id="36842"/>
    <lineage>
        <taxon>Bacteria</taxon>
        <taxon>Bacillati</taxon>
        <taxon>Bacillota</taxon>
        <taxon>Clostridia</taxon>
        <taxon>Peptostreptococcales</taxon>
        <taxon>Caminicellaceae</taxon>
        <taxon>Maledivibacter</taxon>
    </lineage>
</organism>
<evidence type="ECO:0000259" key="2">
    <source>
        <dbReference type="Pfam" id="PF01558"/>
    </source>
</evidence>
<dbReference type="Gene3D" id="3.40.920.10">
    <property type="entry name" value="Pyruvate-ferredoxin oxidoreductase, PFOR, domain III"/>
    <property type="match status" value="1"/>
</dbReference>
<evidence type="ECO:0000313" key="3">
    <source>
        <dbReference type="EMBL" id="SKC80989.1"/>
    </source>
</evidence>
<sequence length="183" mass="19950">MNKLKFYGLGGQGVVTAAKIFSSAISLYENKYAITVPAYGHERRGAPVNTSIIVDDEPVLLNSFVYTPDVVLVMDDTIIDKNVDVSEGIHADSILVINTEEQGILERYKKFNFKEIYYVDGTQIAVETIGKGIPNGSMLGALAGSGIVTIEAVEKAIKDMFKEKAGDINAKAARKAYEQIKKI</sequence>
<dbReference type="EMBL" id="FUZT01000009">
    <property type="protein sequence ID" value="SKC80989.1"/>
    <property type="molecule type" value="Genomic_DNA"/>
</dbReference>
<keyword evidence="4" id="KW-1185">Reference proteome</keyword>
<accession>A0A1T5LZH9</accession>
<feature type="domain" description="Pyruvate/ketoisovalerate oxidoreductase catalytic" evidence="2">
    <location>
        <begin position="10"/>
        <end position="178"/>
    </location>
</feature>
<protein>
    <submittedName>
        <fullName evidence="3">Pyruvate ferredoxin oxidoreductase gamma subunit</fullName>
    </submittedName>
</protein>
<keyword evidence="3" id="KW-0670">Pyruvate</keyword>
<dbReference type="GO" id="GO:0016625">
    <property type="term" value="F:oxidoreductase activity, acting on the aldehyde or oxo group of donors, iron-sulfur protein as acceptor"/>
    <property type="evidence" value="ECO:0007669"/>
    <property type="project" value="InterPro"/>
</dbReference>
<evidence type="ECO:0000313" key="4">
    <source>
        <dbReference type="Proteomes" id="UP000190285"/>
    </source>
</evidence>
<gene>
    <name evidence="3" type="ORF">SAMN02194393_03519</name>
</gene>